<dbReference type="SMART" id="SM00421">
    <property type="entry name" value="HTH_LUXR"/>
    <property type="match status" value="1"/>
</dbReference>
<evidence type="ECO:0000256" key="4">
    <source>
        <dbReference type="SAM" id="Phobius"/>
    </source>
</evidence>
<feature type="transmembrane region" description="Helical" evidence="4">
    <location>
        <begin position="162"/>
        <end position="180"/>
    </location>
</feature>
<dbReference type="PANTHER" id="PTHR44688">
    <property type="entry name" value="DNA-BINDING TRANSCRIPTIONAL ACTIVATOR DEVR_DOSR"/>
    <property type="match status" value="1"/>
</dbReference>
<feature type="transmembrane region" description="Helical" evidence="4">
    <location>
        <begin position="33"/>
        <end position="53"/>
    </location>
</feature>
<feature type="transmembrane region" description="Helical" evidence="4">
    <location>
        <begin position="186"/>
        <end position="205"/>
    </location>
</feature>
<keyword evidence="2" id="KW-0238">DNA-binding</keyword>
<dbReference type="InterPro" id="IPR016032">
    <property type="entry name" value="Sig_transdc_resp-reg_C-effctor"/>
</dbReference>
<protein>
    <recommendedName>
        <fullName evidence="5">HTH luxR-type domain-containing protein</fullName>
    </recommendedName>
</protein>
<evidence type="ECO:0000256" key="3">
    <source>
        <dbReference type="ARBA" id="ARBA00023163"/>
    </source>
</evidence>
<dbReference type="GO" id="GO:0006355">
    <property type="term" value="P:regulation of DNA-templated transcription"/>
    <property type="evidence" value="ECO:0007669"/>
    <property type="project" value="InterPro"/>
</dbReference>
<feature type="transmembrane region" description="Helical" evidence="4">
    <location>
        <begin position="226"/>
        <end position="252"/>
    </location>
</feature>
<reference evidence="9" key="2">
    <citation type="submission" date="2018-05" db="EMBL/GenBank/DDBJ databases">
        <title>Genome Sequencing of selected type strains of the family Eggerthellaceae.</title>
        <authorList>
            <person name="Danylec N."/>
            <person name="Stoll D.A."/>
            <person name="Doetsch A."/>
            <person name="Huch M."/>
        </authorList>
    </citation>
    <scope>NUCLEOTIDE SEQUENCE [LARGE SCALE GENOMIC DNA]</scope>
    <source>
        <strain evidence="9">DSM 16107</strain>
    </source>
</reference>
<dbReference type="InterPro" id="IPR000792">
    <property type="entry name" value="Tscrpt_reg_LuxR_C"/>
</dbReference>
<evidence type="ECO:0000313" key="8">
    <source>
        <dbReference type="Proteomes" id="UP000253817"/>
    </source>
</evidence>
<dbReference type="CDD" id="cd06170">
    <property type="entry name" value="LuxR_C_like"/>
    <property type="match status" value="1"/>
</dbReference>
<accession>A0A3N0J2B0</accession>
<sequence length="502" mass="53586">MRPRGRCYNQMRNTERQGIVMPNAKRGERSRGITKLSASSFGLGAFFSSMLIYAGSVTPFLRYDGITDFVSMFARVSLASLLLVSVVLAIALYKGVTLPSRGLKGAGGVLYVLSGAAFCFMAVSSVDEPVLLYAGGIACGCGNALMCLVWGRIFRRFSLNEALVNIACACVLASLVYGAITYAPPLVGVAVFMTCTVLAIVVPLLTQESQAGQVDVPTTVHTLLSFVSVIAKPALGLLVFSYVMGLTCYTFVDVFDLYLAAAILSAAVLGVLACLKLPGKPLTRLLYRDLVPLFAIVALAIPNITNALIGESPLTMLSTLLLYTFAAFLTLATLCAIANASEFSSDFVFATALVLFAAASLAGLASSEALSPAMANVMVTVVTTVYAFILVVMRDEKADDALEELAPQLEESGAAAPRREGEELTEATPLSVAARCDALAAEYDLTAREREILAYLAECRNAPYISEVLFISPNTVRTHIHNIYRKLGATSREDILKVVHRL</sequence>
<evidence type="ECO:0000313" key="7">
    <source>
        <dbReference type="EMBL" id="RNM43287.1"/>
    </source>
</evidence>
<feature type="transmembrane region" description="Helical" evidence="4">
    <location>
        <begin position="290"/>
        <end position="309"/>
    </location>
</feature>
<dbReference type="Proteomes" id="UP000270112">
    <property type="component" value="Unassembled WGS sequence"/>
</dbReference>
<feature type="transmembrane region" description="Helical" evidence="4">
    <location>
        <begin position="373"/>
        <end position="393"/>
    </location>
</feature>
<feature type="transmembrane region" description="Helical" evidence="4">
    <location>
        <begin position="321"/>
        <end position="340"/>
    </location>
</feature>
<dbReference type="PANTHER" id="PTHR44688:SF16">
    <property type="entry name" value="DNA-BINDING TRANSCRIPTIONAL ACTIVATOR DEVR_DOSR"/>
    <property type="match status" value="1"/>
</dbReference>
<dbReference type="EMBL" id="QICC01000002">
    <property type="protein sequence ID" value="RNM43287.1"/>
    <property type="molecule type" value="Genomic_DNA"/>
</dbReference>
<dbReference type="Pfam" id="PF00196">
    <property type="entry name" value="GerE"/>
    <property type="match status" value="1"/>
</dbReference>
<keyword evidence="3" id="KW-0804">Transcription</keyword>
<reference evidence="7" key="3">
    <citation type="journal article" date="2019" name="Microbiol. Resour. Announc.">
        <title>Draft Genome Sequences of Type Strains of Gordonibacter faecihominis, Paraeggerthella hongkongensis, Parvibacter caecicola,Slackia equolifaciens, Slackia faecicanis, and Slackia isoflavoniconvertens.</title>
        <authorList>
            <person name="Danylec N."/>
            <person name="Stoll D.A."/>
            <person name="Dotsch A."/>
            <person name="Huch M."/>
        </authorList>
    </citation>
    <scope>NUCLEOTIDE SEQUENCE</scope>
    <source>
        <strain evidence="7">DSM 16107</strain>
    </source>
</reference>
<feature type="domain" description="HTH luxR-type" evidence="5">
    <location>
        <begin position="438"/>
        <end position="502"/>
    </location>
</feature>
<keyword evidence="4" id="KW-1133">Transmembrane helix</keyword>
<dbReference type="PRINTS" id="PR00038">
    <property type="entry name" value="HTHLUXR"/>
</dbReference>
<evidence type="ECO:0000256" key="2">
    <source>
        <dbReference type="ARBA" id="ARBA00023125"/>
    </source>
</evidence>
<keyword evidence="8" id="KW-1185">Reference proteome</keyword>
<name>A0A3N0J2B0_9ACTN</name>
<feature type="transmembrane region" description="Helical" evidence="4">
    <location>
        <begin position="258"/>
        <end position="278"/>
    </location>
</feature>
<dbReference type="PROSITE" id="PS00622">
    <property type="entry name" value="HTH_LUXR_1"/>
    <property type="match status" value="1"/>
</dbReference>
<dbReference type="Gene3D" id="1.10.10.10">
    <property type="entry name" value="Winged helix-like DNA-binding domain superfamily/Winged helix DNA-binding domain"/>
    <property type="match status" value="1"/>
</dbReference>
<dbReference type="AlphaFoldDB" id="A0A3N0J2B0"/>
<dbReference type="GO" id="GO:0003677">
    <property type="term" value="F:DNA binding"/>
    <property type="evidence" value="ECO:0007669"/>
    <property type="project" value="UniProtKB-KW"/>
</dbReference>
<evidence type="ECO:0000259" key="5">
    <source>
        <dbReference type="PROSITE" id="PS50043"/>
    </source>
</evidence>
<comment type="caution">
    <text evidence="7">The sequence shown here is derived from an EMBL/GenBank/DDBJ whole genome shotgun (WGS) entry which is preliminary data.</text>
</comment>
<dbReference type="InterPro" id="IPR036388">
    <property type="entry name" value="WH-like_DNA-bd_sf"/>
</dbReference>
<evidence type="ECO:0000313" key="6">
    <source>
        <dbReference type="EMBL" id="RDB71122.1"/>
    </source>
</evidence>
<evidence type="ECO:0000256" key="1">
    <source>
        <dbReference type="ARBA" id="ARBA00023015"/>
    </source>
</evidence>
<dbReference type="SUPFAM" id="SSF46894">
    <property type="entry name" value="C-terminal effector domain of the bipartite response regulators"/>
    <property type="match status" value="1"/>
</dbReference>
<keyword evidence="1" id="KW-0805">Transcription regulation</keyword>
<proteinExistence type="predicted"/>
<organism evidence="7 9">
    <name type="scientific">Eggerthella sinensis</name>
    <dbReference type="NCBI Taxonomy" id="242230"/>
    <lineage>
        <taxon>Bacteria</taxon>
        <taxon>Bacillati</taxon>
        <taxon>Actinomycetota</taxon>
        <taxon>Coriobacteriia</taxon>
        <taxon>Eggerthellales</taxon>
        <taxon>Eggerthellaceae</taxon>
        <taxon>Eggerthella</taxon>
    </lineage>
</organism>
<keyword evidence="4" id="KW-0472">Membrane</keyword>
<feature type="transmembrane region" description="Helical" evidence="4">
    <location>
        <begin position="73"/>
        <end position="93"/>
    </location>
</feature>
<feature type="transmembrane region" description="Helical" evidence="4">
    <location>
        <begin position="105"/>
        <end position="124"/>
    </location>
</feature>
<feature type="transmembrane region" description="Helical" evidence="4">
    <location>
        <begin position="347"/>
        <end position="367"/>
    </location>
</feature>
<dbReference type="PROSITE" id="PS50043">
    <property type="entry name" value="HTH_LUXR_2"/>
    <property type="match status" value="1"/>
</dbReference>
<keyword evidence="4" id="KW-0812">Transmembrane</keyword>
<feature type="transmembrane region" description="Helical" evidence="4">
    <location>
        <begin position="130"/>
        <end position="150"/>
    </location>
</feature>
<dbReference type="Proteomes" id="UP000253817">
    <property type="component" value="Unassembled WGS sequence"/>
</dbReference>
<evidence type="ECO:0000313" key="9">
    <source>
        <dbReference type="Proteomes" id="UP000270112"/>
    </source>
</evidence>
<reference evidence="6 8" key="1">
    <citation type="journal article" date="2018" name="Elife">
        <title>Discovery and characterization of a prevalent human gut bacterial enzyme sufficient for the inactivation of a family of plant toxins.</title>
        <authorList>
            <person name="Koppel N."/>
            <person name="Bisanz J.E."/>
            <person name="Pandelia M.E."/>
            <person name="Turnbaugh P.J."/>
            <person name="Balskus E.P."/>
        </authorList>
    </citation>
    <scope>NUCLEOTIDE SEQUENCE [LARGE SCALE GENOMIC DNA]</scope>
    <source>
        <strain evidence="6 8">DSM 16107</strain>
    </source>
</reference>
<gene>
    <name evidence="6" type="ORF">C1876_02490</name>
    <name evidence="7" type="ORF">DMP09_01100</name>
</gene>
<dbReference type="EMBL" id="PPTT01000003">
    <property type="protein sequence ID" value="RDB71122.1"/>
    <property type="molecule type" value="Genomic_DNA"/>
</dbReference>